<dbReference type="Pfam" id="PF05712">
    <property type="entry name" value="MRG"/>
    <property type="match status" value="1"/>
</dbReference>
<evidence type="ECO:0000256" key="5">
    <source>
        <dbReference type="ARBA" id="ARBA00023242"/>
    </source>
</evidence>
<dbReference type="InterPro" id="IPR053820">
    <property type="entry name" value="MSL3_chromo-like"/>
</dbReference>
<evidence type="ECO:0000256" key="3">
    <source>
        <dbReference type="ARBA" id="ARBA00023015"/>
    </source>
</evidence>
<organism evidence="9 10">
    <name type="scientific">Cichlidogyrus casuarinus</name>
    <dbReference type="NCBI Taxonomy" id="1844966"/>
    <lineage>
        <taxon>Eukaryota</taxon>
        <taxon>Metazoa</taxon>
        <taxon>Spiralia</taxon>
        <taxon>Lophotrochozoa</taxon>
        <taxon>Platyhelminthes</taxon>
        <taxon>Monogenea</taxon>
        <taxon>Monopisthocotylea</taxon>
        <taxon>Dactylogyridea</taxon>
        <taxon>Ancyrocephalidae</taxon>
        <taxon>Cichlidogyrus</taxon>
    </lineage>
</organism>
<keyword evidence="3" id="KW-0805">Transcription regulation</keyword>
<dbReference type="Gene3D" id="1.10.274.30">
    <property type="entry name" value="MRG domain"/>
    <property type="match status" value="1"/>
</dbReference>
<accession>A0ABD2QIL1</accession>
<keyword evidence="2" id="KW-0156">Chromatin regulator</keyword>
<feature type="region of interest" description="Disordered" evidence="6">
    <location>
        <begin position="405"/>
        <end position="479"/>
    </location>
</feature>
<evidence type="ECO:0000313" key="9">
    <source>
        <dbReference type="EMBL" id="KAL3319383.1"/>
    </source>
</evidence>
<dbReference type="Proteomes" id="UP001626550">
    <property type="component" value="Unassembled WGS sequence"/>
</dbReference>
<evidence type="ECO:0000256" key="6">
    <source>
        <dbReference type="SAM" id="MobiDB-lite"/>
    </source>
</evidence>
<name>A0ABD2QIL1_9PLAT</name>
<keyword evidence="10" id="KW-1185">Reference proteome</keyword>
<dbReference type="GO" id="GO:0006325">
    <property type="term" value="P:chromatin organization"/>
    <property type="evidence" value="ECO:0007669"/>
    <property type="project" value="UniProtKB-KW"/>
</dbReference>
<evidence type="ECO:0000256" key="2">
    <source>
        <dbReference type="ARBA" id="ARBA00022853"/>
    </source>
</evidence>
<feature type="region of interest" description="Disordered" evidence="6">
    <location>
        <begin position="372"/>
        <end position="392"/>
    </location>
</feature>
<gene>
    <name evidence="9" type="primary">MSL-3</name>
    <name evidence="9" type="ORF">Ciccas_001958</name>
</gene>
<dbReference type="EMBL" id="JBJKFK010000141">
    <property type="protein sequence ID" value="KAL3319383.1"/>
    <property type="molecule type" value="Genomic_DNA"/>
</dbReference>
<proteinExistence type="predicted"/>
<evidence type="ECO:0000256" key="1">
    <source>
        <dbReference type="ARBA" id="ARBA00004123"/>
    </source>
</evidence>
<dbReference type="InterPro" id="IPR038217">
    <property type="entry name" value="MRG_C_sf"/>
</dbReference>
<keyword evidence="5" id="KW-0539">Nucleus</keyword>
<comment type="caution">
    <text evidence="9">The sequence shown here is derived from an EMBL/GenBank/DDBJ whole genome shotgun (WGS) entry which is preliminary data.</text>
</comment>
<evidence type="ECO:0000256" key="4">
    <source>
        <dbReference type="ARBA" id="ARBA00023163"/>
    </source>
</evidence>
<evidence type="ECO:0000259" key="7">
    <source>
        <dbReference type="Pfam" id="PF05712"/>
    </source>
</evidence>
<reference evidence="9 10" key="1">
    <citation type="submission" date="2024-11" db="EMBL/GenBank/DDBJ databases">
        <title>Adaptive evolution of stress response genes in parasites aligns with host niche diversity.</title>
        <authorList>
            <person name="Hahn C."/>
            <person name="Resl P."/>
        </authorList>
    </citation>
    <scope>NUCLEOTIDE SEQUENCE [LARGE SCALE GENOMIC DNA]</scope>
    <source>
        <strain evidence="9">EGGRZ-B1_66</strain>
        <tissue evidence="9">Body</tissue>
    </source>
</reference>
<evidence type="ECO:0000259" key="8">
    <source>
        <dbReference type="Pfam" id="PF22732"/>
    </source>
</evidence>
<dbReference type="Gene3D" id="2.30.30.140">
    <property type="match status" value="1"/>
</dbReference>
<sequence length="504" mass="58435">MIIDQFFKLICRCSNEFSDLLATFKDFKGWKRKWDREVPEDILLEDNKFNRMLKQKIDEVACKVADREKRRQRIDLILFGASMSGDDVDWDHLPGVWRPEDSLDTSSASKKSFFKNSIFPNNQYFNFRSSGEFDDKNPLDVERFQCENLDVHCTFMPKIVLPPVLYSIVEQHLINSLKDPKNTETYSVCQFLQAYLDSFPNRDLSLPSWGHYNNHIDLIRRSYTVHGLEKSARSFFQSYQQTDTSKVICAEFVSGLRIIFDNMFHDYLLTQNELKHLEKLPKVESDGTLQETSTPFKVLSQHDANEQPDLPCLNYGIRYLLRLFVRLPRIIHNMNLTKTRKAIVLRHLNLLIIYLDHTKTFWLRKYVPLSPSKSPPKVHVVDPDASSQNTEPQDVAEFDEAISVTSSNSTVPAESHQKKPTPNPPKSPVQTPKARNTRSRSASKEKVMKIATSTPTSHRERQKSPESTITKKKRTRNSLTKEILNLTTTLRGTTPAKRRRVTLR</sequence>
<evidence type="ECO:0000313" key="10">
    <source>
        <dbReference type="Proteomes" id="UP001626550"/>
    </source>
</evidence>
<dbReference type="PANTHER" id="PTHR10880">
    <property type="entry name" value="MORTALITY FACTOR 4-LIKE PROTEIN"/>
    <property type="match status" value="1"/>
</dbReference>
<comment type="subcellular location">
    <subcellularLocation>
        <location evidence="1">Nucleus</location>
    </subcellularLocation>
</comment>
<dbReference type="PROSITE" id="PS51640">
    <property type="entry name" value="MRG"/>
    <property type="match status" value="1"/>
</dbReference>
<feature type="domain" description="MSL3 chromodomain-like" evidence="8">
    <location>
        <begin position="26"/>
        <end position="59"/>
    </location>
</feature>
<dbReference type="InterPro" id="IPR008676">
    <property type="entry name" value="MRG"/>
</dbReference>
<dbReference type="PANTHER" id="PTHR10880:SF15">
    <property type="entry name" value="MSL COMPLEX SUBUNIT 3"/>
    <property type="match status" value="1"/>
</dbReference>
<dbReference type="GO" id="GO:0005634">
    <property type="term" value="C:nucleus"/>
    <property type="evidence" value="ECO:0007669"/>
    <property type="project" value="UniProtKB-SubCell"/>
</dbReference>
<dbReference type="Pfam" id="PF22732">
    <property type="entry name" value="MSL3_chromo-like"/>
    <property type="match status" value="1"/>
</dbReference>
<feature type="domain" description="MRG" evidence="7">
    <location>
        <begin position="184"/>
        <end position="367"/>
    </location>
</feature>
<protein>
    <submittedName>
        <fullName evidence="9">Male-specific lethal 3</fullName>
    </submittedName>
</protein>
<dbReference type="InterPro" id="IPR026541">
    <property type="entry name" value="MRG_dom"/>
</dbReference>
<keyword evidence="4" id="KW-0804">Transcription</keyword>
<dbReference type="AlphaFoldDB" id="A0ABD2QIL1"/>